<evidence type="ECO:0000256" key="1">
    <source>
        <dbReference type="SAM" id="Phobius"/>
    </source>
</evidence>
<keyword evidence="3" id="KW-1185">Reference proteome</keyword>
<dbReference type="Proteomes" id="UP001381693">
    <property type="component" value="Unassembled WGS sequence"/>
</dbReference>
<keyword evidence="1" id="KW-1133">Transmembrane helix</keyword>
<dbReference type="AlphaFoldDB" id="A0AAN8ZZM7"/>
<protein>
    <submittedName>
        <fullName evidence="2">ABC-2 type transporter</fullName>
    </submittedName>
</protein>
<sequence length="89" mass="10361">MPWFIGWVKYMSWFMYSNEALTITQWSGVKNITCEMPPGVPCIRTGDEVITEYSFHPSHLSYDFGLLSVLYVCFHVLGFLGLYVRARKK</sequence>
<keyword evidence="1" id="KW-0812">Transmembrane</keyword>
<accession>A0AAN8ZZM7</accession>
<organism evidence="2 3">
    <name type="scientific">Halocaridina rubra</name>
    <name type="common">Hawaiian red shrimp</name>
    <dbReference type="NCBI Taxonomy" id="373956"/>
    <lineage>
        <taxon>Eukaryota</taxon>
        <taxon>Metazoa</taxon>
        <taxon>Ecdysozoa</taxon>
        <taxon>Arthropoda</taxon>
        <taxon>Crustacea</taxon>
        <taxon>Multicrustacea</taxon>
        <taxon>Malacostraca</taxon>
        <taxon>Eumalacostraca</taxon>
        <taxon>Eucarida</taxon>
        <taxon>Decapoda</taxon>
        <taxon>Pleocyemata</taxon>
        <taxon>Caridea</taxon>
        <taxon>Atyoidea</taxon>
        <taxon>Atyidae</taxon>
        <taxon>Halocaridina</taxon>
    </lineage>
</organism>
<name>A0AAN8ZZM7_HALRR</name>
<evidence type="ECO:0000313" key="3">
    <source>
        <dbReference type="Proteomes" id="UP001381693"/>
    </source>
</evidence>
<comment type="caution">
    <text evidence="2">The sequence shown here is derived from an EMBL/GenBank/DDBJ whole genome shotgun (WGS) entry which is preliminary data.</text>
</comment>
<evidence type="ECO:0000313" key="2">
    <source>
        <dbReference type="EMBL" id="KAK7069698.1"/>
    </source>
</evidence>
<proteinExistence type="predicted"/>
<keyword evidence="1" id="KW-0472">Membrane</keyword>
<feature type="transmembrane region" description="Helical" evidence="1">
    <location>
        <begin position="64"/>
        <end position="84"/>
    </location>
</feature>
<gene>
    <name evidence="2" type="primary">wht-7_12</name>
    <name evidence="2" type="ORF">SK128_025782</name>
</gene>
<reference evidence="2 3" key="1">
    <citation type="submission" date="2023-11" db="EMBL/GenBank/DDBJ databases">
        <title>Halocaridina rubra genome assembly.</title>
        <authorList>
            <person name="Smith C."/>
        </authorList>
    </citation>
    <scope>NUCLEOTIDE SEQUENCE [LARGE SCALE GENOMIC DNA]</scope>
    <source>
        <strain evidence="2">EP-1</strain>
        <tissue evidence="2">Whole</tissue>
    </source>
</reference>
<dbReference type="EMBL" id="JAXCGZ010015950">
    <property type="protein sequence ID" value="KAK7069698.1"/>
    <property type="molecule type" value="Genomic_DNA"/>
</dbReference>